<dbReference type="EMBL" id="LR796237">
    <property type="protein sequence ID" value="CAB4129947.1"/>
    <property type="molecule type" value="Genomic_DNA"/>
</dbReference>
<evidence type="ECO:0000313" key="1">
    <source>
        <dbReference type="EMBL" id="CAB4129947.1"/>
    </source>
</evidence>
<accession>A0A6J5LA52</accession>
<reference evidence="1" key="1">
    <citation type="submission" date="2020-04" db="EMBL/GenBank/DDBJ databases">
        <authorList>
            <person name="Chiriac C."/>
            <person name="Salcher M."/>
            <person name="Ghai R."/>
            <person name="Kavagutti S V."/>
        </authorList>
    </citation>
    <scope>NUCLEOTIDE SEQUENCE</scope>
</reference>
<organism evidence="1">
    <name type="scientific">uncultured Caudovirales phage</name>
    <dbReference type="NCBI Taxonomy" id="2100421"/>
    <lineage>
        <taxon>Viruses</taxon>
        <taxon>Duplodnaviria</taxon>
        <taxon>Heunggongvirae</taxon>
        <taxon>Uroviricota</taxon>
        <taxon>Caudoviricetes</taxon>
        <taxon>Peduoviridae</taxon>
        <taxon>Maltschvirus</taxon>
        <taxon>Maltschvirus maltsch</taxon>
    </lineage>
</organism>
<proteinExistence type="predicted"/>
<protein>
    <recommendedName>
        <fullName evidence="2">WYL domain containing protein</fullName>
    </recommendedName>
</protein>
<sequence length="86" mass="9872">MHEVAINAEMLDSFFAKGISKLVYFDTNGRVNEFICTKDQRLTIPVSTFVPKSNKPIRSVMINLYDVARQEWRSFLVSNVICVESI</sequence>
<evidence type="ECO:0008006" key="2">
    <source>
        <dbReference type="Google" id="ProtNLM"/>
    </source>
</evidence>
<gene>
    <name evidence="1" type="ORF">UFOVP116_193</name>
</gene>
<name>A0A6J5LA52_9CAUD</name>